<name>A0ABP1A7F1_9BRYO</name>
<dbReference type="EMBL" id="OZ023702">
    <property type="protein sequence ID" value="CAK9858400.1"/>
    <property type="molecule type" value="Genomic_DNA"/>
</dbReference>
<proteinExistence type="predicted"/>
<dbReference type="Proteomes" id="UP001497522">
    <property type="component" value="Chromosome 1"/>
</dbReference>
<gene>
    <name evidence="1" type="ORF">CSSPJE1EN2_LOCUS1395</name>
</gene>
<evidence type="ECO:0000313" key="2">
    <source>
        <dbReference type="Proteomes" id="UP001497522"/>
    </source>
</evidence>
<keyword evidence="2" id="KW-1185">Reference proteome</keyword>
<reference evidence="1 2" key="1">
    <citation type="submission" date="2024-03" db="EMBL/GenBank/DDBJ databases">
        <authorList>
            <consortium name="ELIXIR-Norway"/>
            <consortium name="Elixir Norway"/>
        </authorList>
    </citation>
    <scope>NUCLEOTIDE SEQUENCE [LARGE SCALE GENOMIC DNA]</scope>
</reference>
<accession>A0ABP1A7F1</accession>
<organism evidence="1 2">
    <name type="scientific">Sphagnum jensenii</name>
    <dbReference type="NCBI Taxonomy" id="128206"/>
    <lineage>
        <taxon>Eukaryota</taxon>
        <taxon>Viridiplantae</taxon>
        <taxon>Streptophyta</taxon>
        <taxon>Embryophyta</taxon>
        <taxon>Bryophyta</taxon>
        <taxon>Sphagnophytina</taxon>
        <taxon>Sphagnopsida</taxon>
        <taxon>Sphagnales</taxon>
        <taxon>Sphagnaceae</taxon>
        <taxon>Sphagnum</taxon>
    </lineage>
</organism>
<evidence type="ECO:0000313" key="1">
    <source>
        <dbReference type="EMBL" id="CAK9858400.1"/>
    </source>
</evidence>
<sequence length="89" mass="10420">MREDITDADDYADWIQWVSEAEKRKHASMEAVRCAKVPALLQIHQVSGSDAHFNRKEQLALLGDQKMSTRWEEISQKIRIDHNLEEDKK</sequence>
<protein>
    <submittedName>
        <fullName evidence="1">Uncharacterized protein</fullName>
    </submittedName>
</protein>